<name>A0A2Z4AIE6_9BACT</name>
<dbReference type="KEGG" id="mtar:DF168_01074"/>
<dbReference type="Proteomes" id="UP000247465">
    <property type="component" value="Chromosome"/>
</dbReference>
<proteinExistence type="predicted"/>
<dbReference type="EMBL" id="CP029803">
    <property type="protein sequence ID" value="AWT59877.1"/>
    <property type="molecule type" value="Genomic_DNA"/>
</dbReference>
<evidence type="ECO:0000313" key="1">
    <source>
        <dbReference type="EMBL" id="AWT59877.1"/>
    </source>
</evidence>
<accession>A0A2Z4AIE6</accession>
<organism evidence="1 2">
    <name type="scientific">Candidatus Moanibacter tarae</name>
    <dbReference type="NCBI Taxonomy" id="2200854"/>
    <lineage>
        <taxon>Bacteria</taxon>
        <taxon>Pseudomonadati</taxon>
        <taxon>Verrucomicrobiota</taxon>
        <taxon>Opitutia</taxon>
        <taxon>Puniceicoccales</taxon>
        <taxon>Puniceicoccales incertae sedis</taxon>
        <taxon>Candidatus Moanibacter</taxon>
    </lineage>
</organism>
<sequence length="79" mass="9080">MQLVVDDATPILLHLLIVIVLTEETKEKNTKPSRLLYMNIIKKITKEIQFKRMGHGTSSIDFKFSHLLYNVSPGQMLLP</sequence>
<evidence type="ECO:0000313" key="2">
    <source>
        <dbReference type="Proteomes" id="UP000247465"/>
    </source>
</evidence>
<protein>
    <submittedName>
        <fullName evidence="1">Uncharacterized protein</fullName>
    </submittedName>
</protein>
<gene>
    <name evidence="1" type="ORF">DF168_01074</name>
</gene>
<dbReference type="AlphaFoldDB" id="A0A2Z4AIE6"/>
<reference evidence="1 2" key="1">
    <citation type="submission" date="2018-06" db="EMBL/GenBank/DDBJ databases">
        <title>Draft Genome Sequence of a Novel Marine Bacterium Related to the Verrucomicrobia.</title>
        <authorList>
            <person name="Vosseberg J."/>
            <person name="Martijn J."/>
            <person name="Ettema T.J.G."/>
        </authorList>
    </citation>
    <scope>NUCLEOTIDE SEQUENCE [LARGE SCALE GENOMIC DNA]</scope>
    <source>
        <strain evidence="1">TARA_B100001123</strain>
    </source>
</reference>